<dbReference type="EMBL" id="JASCZI010211817">
    <property type="protein sequence ID" value="MED6196899.1"/>
    <property type="molecule type" value="Genomic_DNA"/>
</dbReference>
<protein>
    <submittedName>
        <fullName evidence="9">Uncharacterized protein</fullName>
    </submittedName>
</protein>
<feature type="chain" id="PRO_5045726514" evidence="8">
    <location>
        <begin position="21"/>
        <end position="225"/>
    </location>
</feature>
<accession>A0ABU6XIH7</accession>
<evidence type="ECO:0000256" key="8">
    <source>
        <dbReference type="SAM" id="SignalP"/>
    </source>
</evidence>
<organism evidence="9 10">
    <name type="scientific">Stylosanthes scabra</name>
    <dbReference type="NCBI Taxonomy" id="79078"/>
    <lineage>
        <taxon>Eukaryota</taxon>
        <taxon>Viridiplantae</taxon>
        <taxon>Streptophyta</taxon>
        <taxon>Embryophyta</taxon>
        <taxon>Tracheophyta</taxon>
        <taxon>Spermatophyta</taxon>
        <taxon>Magnoliopsida</taxon>
        <taxon>eudicotyledons</taxon>
        <taxon>Gunneridae</taxon>
        <taxon>Pentapetalae</taxon>
        <taxon>rosids</taxon>
        <taxon>fabids</taxon>
        <taxon>Fabales</taxon>
        <taxon>Fabaceae</taxon>
        <taxon>Papilionoideae</taxon>
        <taxon>50 kb inversion clade</taxon>
        <taxon>dalbergioids sensu lato</taxon>
        <taxon>Dalbergieae</taxon>
        <taxon>Pterocarpus clade</taxon>
        <taxon>Stylosanthes</taxon>
    </lineage>
</organism>
<comment type="caution">
    <text evidence="9">The sequence shown here is derived from an EMBL/GenBank/DDBJ whole genome shotgun (WGS) entry which is preliminary data.</text>
</comment>
<dbReference type="Proteomes" id="UP001341840">
    <property type="component" value="Unassembled WGS sequence"/>
</dbReference>
<evidence type="ECO:0000256" key="4">
    <source>
        <dbReference type="ARBA" id="ARBA00022989"/>
    </source>
</evidence>
<sequence length="225" mass="25133">MAFNAMISPVMSSAFIWVAANSMQGSMDPNSTLFSLVHLQSLDLSDNDFNHSQIPPKIGELLHLRHLNLSHGNESTFSDEVPTQLSQLSNLLSLDLRSYTLQPYELVNHLQLKASILTSLTQNSTKLEILRLSFVTISSSLPHSLTNLTYLQKLSLFNCELYGEFPVGIFHLPNLTLLNLGVNQYLRGMLPNFLSRKLVVINLPITNFYGTLPTTIGNLTSLSWD</sequence>
<evidence type="ECO:0000256" key="3">
    <source>
        <dbReference type="ARBA" id="ARBA00022729"/>
    </source>
</evidence>
<evidence type="ECO:0000256" key="6">
    <source>
        <dbReference type="ARBA" id="ARBA00023170"/>
    </source>
</evidence>
<keyword evidence="4" id="KW-1133">Transmembrane helix</keyword>
<keyword evidence="6" id="KW-0675">Receptor</keyword>
<keyword evidence="10" id="KW-1185">Reference proteome</keyword>
<evidence type="ECO:0000256" key="2">
    <source>
        <dbReference type="ARBA" id="ARBA00022692"/>
    </source>
</evidence>
<dbReference type="PANTHER" id="PTHR48061:SF29">
    <property type="entry name" value="RECEPTOR-LIKE KINASE FAMILY PROTEIN, PUTATIVE-RELATED"/>
    <property type="match status" value="1"/>
</dbReference>
<keyword evidence="7" id="KW-0325">Glycoprotein</keyword>
<feature type="signal peptide" evidence="8">
    <location>
        <begin position="1"/>
        <end position="20"/>
    </location>
</feature>
<name>A0ABU6XIH7_9FABA</name>
<evidence type="ECO:0000256" key="7">
    <source>
        <dbReference type="ARBA" id="ARBA00023180"/>
    </source>
</evidence>
<evidence type="ECO:0000313" key="10">
    <source>
        <dbReference type="Proteomes" id="UP001341840"/>
    </source>
</evidence>
<dbReference type="Pfam" id="PF00560">
    <property type="entry name" value="LRR_1"/>
    <property type="match status" value="1"/>
</dbReference>
<evidence type="ECO:0000256" key="5">
    <source>
        <dbReference type="ARBA" id="ARBA00023136"/>
    </source>
</evidence>
<comment type="subcellular location">
    <subcellularLocation>
        <location evidence="1">Membrane</location>
        <topology evidence="1">Single-pass type I membrane protein</topology>
    </subcellularLocation>
</comment>
<evidence type="ECO:0000313" key="9">
    <source>
        <dbReference type="EMBL" id="MED6196899.1"/>
    </source>
</evidence>
<gene>
    <name evidence="9" type="ORF">PIB30_051696</name>
</gene>
<keyword evidence="2" id="KW-0812">Transmembrane</keyword>
<reference evidence="9 10" key="1">
    <citation type="journal article" date="2023" name="Plants (Basel)">
        <title>Bridging the Gap: Combining Genomics and Transcriptomics Approaches to Understand Stylosanthes scabra, an Orphan Legume from the Brazilian Caatinga.</title>
        <authorList>
            <person name="Ferreira-Neto J.R.C."/>
            <person name="da Silva M.D."/>
            <person name="Binneck E."/>
            <person name="de Melo N.F."/>
            <person name="da Silva R.H."/>
            <person name="de Melo A.L.T.M."/>
            <person name="Pandolfi V."/>
            <person name="Bustamante F.O."/>
            <person name="Brasileiro-Vidal A.C."/>
            <person name="Benko-Iseppon A.M."/>
        </authorList>
    </citation>
    <scope>NUCLEOTIDE SEQUENCE [LARGE SCALE GENOMIC DNA]</scope>
    <source>
        <tissue evidence="9">Leaves</tissue>
    </source>
</reference>
<dbReference type="InterPro" id="IPR032675">
    <property type="entry name" value="LRR_dom_sf"/>
</dbReference>
<evidence type="ECO:0000256" key="1">
    <source>
        <dbReference type="ARBA" id="ARBA00004479"/>
    </source>
</evidence>
<dbReference type="InterPro" id="IPR046956">
    <property type="entry name" value="RLP23-like"/>
</dbReference>
<proteinExistence type="predicted"/>
<dbReference type="PANTHER" id="PTHR48061">
    <property type="entry name" value="LEUCINE-RICH REPEAT RECEPTOR PROTEIN KINASE EMS1-LIKE-RELATED"/>
    <property type="match status" value="1"/>
</dbReference>
<keyword evidence="5" id="KW-0472">Membrane</keyword>
<dbReference type="SUPFAM" id="SSF52047">
    <property type="entry name" value="RNI-like"/>
    <property type="match status" value="1"/>
</dbReference>
<keyword evidence="3 8" id="KW-0732">Signal</keyword>
<dbReference type="InterPro" id="IPR001611">
    <property type="entry name" value="Leu-rich_rpt"/>
</dbReference>
<dbReference type="Gene3D" id="3.80.10.10">
    <property type="entry name" value="Ribonuclease Inhibitor"/>
    <property type="match status" value="2"/>
</dbReference>